<proteinExistence type="predicted"/>
<evidence type="ECO:0000313" key="2">
    <source>
        <dbReference type="Proteomes" id="UP000078387"/>
    </source>
</evidence>
<gene>
    <name evidence="1" type="ORF">CL6EHI_c00057</name>
</gene>
<dbReference type="Proteomes" id="UP000078387">
    <property type="component" value="Unassembled WGS sequence"/>
</dbReference>
<comment type="caution">
    <text evidence="1">The sequence shown here is derived from an EMBL/GenBank/DDBJ whole genome shotgun (WGS) entry which is preliminary data.</text>
</comment>
<dbReference type="AlphaFoldDB" id="A0A175JIT4"/>
<accession>A0A175JIT4</accession>
<reference evidence="1 2" key="1">
    <citation type="submission" date="2016-05" db="EMBL/GenBank/DDBJ databases">
        <title>First whole genome sequencing of Entamoeba histolytica HM1:IMSS-clone-6.</title>
        <authorList>
            <person name="Mukherjee Avik.K."/>
            <person name="Izumyama S."/>
            <person name="Nakada-Tsukui K."/>
            <person name="Nozaki T."/>
        </authorList>
    </citation>
    <scope>NUCLEOTIDE SEQUENCE [LARGE SCALE GENOMIC DNA]</scope>
    <source>
        <strain evidence="1 2">HM1:IMSS clone 6</strain>
    </source>
</reference>
<evidence type="ECO:0000313" key="1">
    <source>
        <dbReference type="EMBL" id="GAT93376.1"/>
    </source>
</evidence>
<dbReference type="VEuPathDB" id="AmoebaDB:KM1_047540"/>
<sequence length="76" mass="8458">MAFTTSIGKRPSPLIRDIQTPLDLKDCDLEIIQILSKTDTHDGSYVYVDGEGVISKYSKPIDDELLSLIHSSDFSN</sequence>
<organism evidence="1 2">
    <name type="scientific">Entamoeba histolytica</name>
    <dbReference type="NCBI Taxonomy" id="5759"/>
    <lineage>
        <taxon>Eukaryota</taxon>
        <taxon>Amoebozoa</taxon>
        <taxon>Evosea</taxon>
        <taxon>Archamoebae</taxon>
        <taxon>Mastigamoebida</taxon>
        <taxon>Entamoebidae</taxon>
        <taxon>Entamoeba</taxon>
    </lineage>
</organism>
<dbReference type="EMBL" id="BDEQ01000001">
    <property type="protein sequence ID" value="GAT93376.1"/>
    <property type="molecule type" value="Genomic_DNA"/>
</dbReference>
<name>A0A175JIT4_ENTHI</name>
<protein>
    <submittedName>
        <fullName evidence="1">Uncharacterized protein</fullName>
    </submittedName>
</protein>